<protein>
    <recommendedName>
        <fullName evidence="4 9">Isocitrate lyase</fullName>
    </recommendedName>
</protein>
<gene>
    <name evidence="14" type="ORF">SAMN04489860_2289</name>
</gene>
<accession>A0A1H1UTI2</accession>
<keyword evidence="6" id="KW-0816">Tricarboxylic acid cycle</keyword>
<evidence type="ECO:0000256" key="2">
    <source>
        <dbReference type="ARBA" id="ARBA00005704"/>
    </source>
</evidence>
<dbReference type="AlphaFoldDB" id="A0A1H1UTI2"/>
<feature type="binding site" evidence="12">
    <location>
        <begin position="138"/>
        <end position="140"/>
    </location>
    <ligand>
        <name>substrate</name>
    </ligand>
</feature>
<keyword evidence="13" id="KW-0460">Magnesium</keyword>
<keyword evidence="7 10" id="KW-0456">Lyase</keyword>
<dbReference type="EMBL" id="LT629776">
    <property type="protein sequence ID" value="SDS75630.1"/>
    <property type="molecule type" value="Genomic_DNA"/>
</dbReference>
<dbReference type="GO" id="GO:0046872">
    <property type="term" value="F:metal ion binding"/>
    <property type="evidence" value="ECO:0007669"/>
    <property type="project" value="UniProtKB-KW"/>
</dbReference>
<name>A0A1H1UTI2_9CELL</name>
<evidence type="ECO:0000256" key="1">
    <source>
        <dbReference type="ARBA" id="ARBA00004793"/>
    </source>
</evidence>
<dbReference type="InterPro" id="IPR015813">
    <property type="entry name" value="Pyrv/PenolPyrv_kinase-like_dom"/>
</dbReference>
<evidence type="ECO:0000313" key="15">
    <source>
        <dbReference type="Proteomes" id="UP000185663"/>
    </source>
</evidence>
<keyword evidence="15" id="KW-1185">Reference proteome</keyword>
<comment type="pathway">
    <text evidence="1">Carbohydrate metabolism; glyoxylate cycle; (S)-malate from isocitrate: step 1/2.</text>
</comment>
<evidence type="ECO:0000256" key="13">
    <source>
        <dbReference type="PIRSR" id="PIRSR001362-3"/>
    </source>
</evidence>
<evidence type="ECO:0000256" key="9">
    <source>
        <dbReference type="NCBIfam" id="TIGR01346"/>
    </source>
</evidence>
<keyword evidence="5" id="KW-0329">Glyoxylate bypass</keyword>
<comment type="catalytic activity">
    <reaction evidence="8">
        <text>D-threo-isocitrate = glyoxylate + succinate</text>
        <dbReference type="Rhea" id="RHEA:13245"/>
        <dbReference type="ChEBI" id="CHEBI:15562"/>
        <dbReference type="ChEBI" id="CHEBI:30031"/>
        <dbReference type="ChEBI" id="CHEBI:36655"/>
        <dbReference type="EC" id="4.1.3.1"/>
    </reaction>
</comment>
<feature type="binding site" evidence="12">
    <location>
        <begin position="243"/>
        <end position="244"/>
    </location>
    <ligand>
        <name>substrate</name>
    </ligand>
</feature>
<dbReference type="CDD" id="cd00377">
    <property type="entry name" value="ICL_PEPM"/>
    <property type="match status" value="1"/>
</dbReference>
<evidence type="ECO:0000256" key="5">
    <source>
        <dbReference type="ARBA" id="ARBA00022435"/>
    </source>
</evidence>
<evidence type="ECO:0000256" key="3">
    <source>
        <dbReference type="ARBA" id="ARBA00011881"/>
    </source>
</evidence>
<evidence type="ECO:0000256" key="8">
    <source>
        <dbReference type="ARBA" id="ARBA00023531"/>
    </source>
</evidence>
<dbReference type="InterPro" id="IPR018523">
    <property type="entry name" value="Isocitrate_lyase_ph_CS"/>
</dbReference>
<comment type="cofactor">
    <cofactor evidence="13">
        <name>Mg(2+)</name>
        <dbReference type="ChEBI" id="CHEBI:18420"/>
    </cofactor>
    <text evidence="13">Can also use Mn(2+) ion.</text>
</comment>
<dbReference type="SUPFAM" id="SSF51621">
    <property type="entry name" value="Phosphoenolpyruvate/pyruvate domain"/>
    <property type="match status" value="1"/>
</dbReference>
<sequence length="478" mass="52585">MNTPKIVTRRSDNEYRRVAAATATTADVEVTERIPEPTTATRPGDQTQTAEELEREWITNPRWSGVRRDYTAQDVIDIRGSVREERTLARRGAEKLWELINRGADEQGEPQWSAALGALSGNQAVQQVRAGLEAIYLSGWQVAADANLSGQTYPDQSLYPANSVPAVVRRINNALLRAGQVEFEEAGAEGPTEPRDWMAPIVADAEAGFGGPLNAYELMQQMIEAGAAGVHWEDQLASEKKCGHLGGKVLVPTAQHIRTLNAARLAADVSGVPSIIIARTDSLAADLITSDVDERDQPFLTGDRTSEGFYRTTPGEDVVVARALAYAEYADMIWVETSEPDLELARRVAEAVHAKFPDKKLAYNCSPSFNWKKHLDDETIARFQRDLASYGYTFQFITLAGFHALNHAMFELARGYNERAMSAYVELQEAEFASEQHGYTATRHQREVGTGYFDRVSTALNPASATLALAGSTETAQF</sequence>
<evidence type="ECO:0000256" key="7">
    <source>
        <dbReference type="ARBA" id="ARBA00023239"/>
    </source>
</evidence>
<organism evidence="14 15">
    <name type="scientific">Paraoerskovia marina</name>
    <dbReference type="NCBI Taxonomy" id="545619"/>
    <lineage>
        <taxon>Bacteria</taxon>
        <taxon>Bacillati</taxon>
        <taxon>Actinomycetota</taxon>
        <taxon>Actinomycetes</taxon>
        <taxon>Micrococcales</taxon>
        <taxon>Cellulomonadaceae</taxon>
        <taxon>Paraoerskovia</taxon>
    </lineage>
</organism>
<dbReference type="GO" id="GO:0004451">
    <property type="term" value="F:isocitrate lyase activity"/>
    <property type="evidence" value="ECO:0007669"/>
    <property type="project" value="UniProtKB-UniRule"/>
</dbReference>
<dbReference type="PANTHER" id="PTHR21631">
    <property type="entry name" value="ISOCITRATE LYASE/MALATE SYNTHASE"/>
    <property type="match status" value="1"/>
</dbReference>
<evidence type="ECO:0000256" key="6">
    <source>
        <dbReference type="ARBA" id="ARBA00022532"/>
    </source>
</evidence>
<dbReference type="eggNOG" id="COG2224">
    <property type="taxonomic scope" value="Bacteria"/>
</dbReference>
<dbReference type="PIRSF" id="PIRSF001362">
    <property type="entry name" value="Isocit_lyase"/>
    <property type="match status" value="1"/>
</dbReference>
<dbReference type="GO" id="GO:0006099">
    <property type="term" value="P:tricarboxylic acid cycle"/>
    <property type="evidence" value="ECO:0007669"/>
    <property type="project" value="UniProtKB-UniRule"/>
</dbReference>
<reference evidence="14 15" key="1">
    <citation type="submission" date="2016-10" db="EMBL/GenBank/DDBJ databases">
        <authorList>
            <person name="de Groot N.N."/>
        </authorList>
    </citation>
    <scope>NUCLEOTIDE SEQUENCE [LARGE SCALE GENOMIC DNA]</scope>
    <source>
        <strain evidence="14 15">DSM 22126</strain>
    </source>
</reference>
<dbReference type="Proteomes" id="UP000185663">
    <property type="component" value="Chromosome I"/>
</dbReference>
<evidence type="ECO:0000256" key="10">
    <source>
        <dbReference type="PIRNR" id="PIRNR001362"/>
    </source>
</evidence>
<dbReference type="NCBIfam" id="TIGR01346">
    <property type="entry name" value="isocit_lyase"/>
    <property type="match status" value="1"/>
</dbReference>
<feature type="active site" description="Proton acceptor" evidence="11">
    <location>
        <position position="242"/>
    </location>
</feature>
<keyword evidence="13" id="KW-0479">Metal-binding</keyword>
<evidence type="ECO:0000256" key="12">
    <source>
        <dbReference type="PIRSR" id="PIRSR001362-2"/>
    </source>
</evidence>
<comment type="subunit">
    <text evidence="3">Homotetramer.</text>
</comment>
<dbReference type="InterPro" id="IPR040442">
    <property type="entry name" value="Pyrv_kinase-like_dom_sf"/>
</dbReference>
<dbReference type="PROSITE" id="PS00161">
    <property type="entry name" value="ISOCITRATE_LYASE"/>
    <property type="match status" value="1"/>
</dbReference>
<dbReference type="InterPro" id="IPR039556">
    <property type="entry name" value="ICL/PEPM"/>
</dbReference>
<comment type="similarity">
    <text evidence="2 10">Belongs to the isocitrate lyase/PEP mutase superfamily. Isocitrate lyase family.</text>
</comment>
<evidence type="ECO:0000256" key="11">
    <source>
        <dbReference type="PIRSR" id="PIRSR001362-1"/>
    </source>
</evidence>
<feature type="binding site" evidence="12">
    <location>
        <begin position="364"/>
        <end position="368"/>
    </location>
    <ligand>
        <name>substrate</name>
    </ligand>
</feature>
<feature type="binding site" evidence="12">
    <location>
        <position position="279"/>
    </location>
    <ligand>
        <name>substrate</name>
    </ligand>
</feature>
<feature type="binding site" evidence="13">
    <location>
        <position position="204"/>
    </location>
    <ligand>
        <name>Mg(2+)</name>
        <dbReference type="ChEBI" id="CHEBI:18420"/>
    </ligand>
</feature>
<dbReference type="Pfam" id="PF00463">
    <property type="entry name" value="ICL"/>
    <property type="match status" value="2"/>
</dbReference>
<evidence type="ECO:0000256" key="4">
    <source>
        <dbReference type="ARBA" id="ARBA00012909"/>
    </source>
</evidence>
<evidence type="ECO:0000313" key="14">
    <source>
        <dbReference type="EMBL" id="SDS75630.1"/>
    </source>
</evidence>
<proteinExistence type="inferred from homology"/>
<dbReference type="NCBIfam" id="NF011645">
    <property type="entry name" value="PRK15063.1"/>
    <property type="match status" value="1"/>
</dbReference>
<dbReference type="PANTHER" id="PTHR21631:SF3">
    <property type="entry name" value="BIFUNCTIONAL GLYOXYLATE CYCLE PROTEIN"/>
    <property type="match status" value="1"/>
</dbReference>
<dbReference type="GO" id="GO:0006097">
    <property type="term" value="P:glyoxylate cycle"/>
    <property type="evidence" value="ECO:0007669"/>
    <property type="project" value="UniProtKB-KW"/>
</dbReference>
<dbReference type="FunFam" id="3.20.20.60:FF:000005">
    <property type="entry name" value="Isocitrate lyase"/>
    <property type="match status" value="1"/>
</dbReference>
<feature type="binding site" evidence="12">
    <location>
        <position position="398"/>
    </location>
    <ligand>
        <name>substrate</name>
    </ligand>
</feature>
<dbReference type="Gene3D" id="3.20.20.60">
    <property type="entry name" value="Phosphoenolpyruvate-binding domains"/>
    <property type="match status" value="1"/>
</dbReference>
<dbReference type="InterPro" id="IPR006254">
    <property type="entry name" value="Isocitrate_lyase"/>
</dbReference>
<dbReference type="STRING" id="545619.SAMN04489860_2289"/>